<evidence type="ECO:0000313" key="6">
    <source>
        <dbReference type="EMBL" id="RDE04914.1"/>
    </source>
</evidence>
<dbReference type="Gene3D" id="1.10.287.470">
    <property type="entry name" value="Helix hairpin bin"/>
    <property type="match status" value="1"/>
</dbReference>
<evidence type="ECO:0000256" key="3">
    <source>
        <dbReference type="SAM" id="Phobius"/>
    </source>
</evidence>
<feature type="region of interest" description="Disordered" evidence="2">
    <location>
        <begin position="24"/>
        <end position="82"/>
    </location>
</feature>
<sequence>MEPSDAAFGAGADVTLICRIVAAKARARGPRVSDKADKQPDDQRDEEDEGNEDSPSGTDTDTSRDGQSDDGSDEEDGDDGKPPLYKRPVFWIVVGVVAAVLIVGGVLYWLHARKYQSTDDAFIDAHIVRIAAQTQGQLIRVTPADNRHVAAGTLLAIIEPNGPQATRAEAQAGIAEADAQIRQAEARVLAARAAVRQALANAAVPLAEASRAQGDYARYADLRRLDPLAAAPTQIDQARAQAQSATAQVRASRQQVSSARADVLTAQKQVEAAQAQRKAAEARLAQAEVTVGHLVIRAPISGQVVNRQVNQGSYVAPGQQLMAIVPDDLWVTANFKETQLALMRAGQHAEITIDAFPSVRFPGHVESIQRGAGQAFALLPPQNATGNYVKVVQRVPVRIRFDTNAWQRYAIGPGMSVVPRVTVRP</sequence>
<comment type="caution">
    <text evidence="6">The sequence shown here is derived from an EMBL/GenBank/DDBJ whole genome shotgun (WGS) entry which is preliminary data.</text>
</comment>
<accession>A0A369VRA7</accession>
<evidence type="ECO:0000259" key="4">
    <source>
        <dbReference type="Pfam" id="PF25917"/>
    </source>
</evidence>
<evidence type="ECO:0000256" key="2">
    <source>
        <dbReference type="SAM" id="MobiDB-lite"/>
    </source>
</evidence>
<feature type="domain" description="Multidrug resistance protein MdtA-like barrel-sandwich hybrid" evidence="4">
    <location>
        <begin position="127"/>
        <end position="325"/>
    </location>
</feature>
<name>A0A369VRA7_9SPHN</name>
<dbReference type="InterPro" id="IPR050739">
    <property type="entry name" value="MFP"/>
</dbReference>
<keyword evidence="3" id="KW-0812">Transmembrane</keyword>
<dbReference type="Pfam" id="PF25963">
    <property type="entry name" value="Beta-barrel_AAEA"/>
    <property type="match status" value="1"/>
</dbReference>
<dbReference type="Pfam" id="PF25917">
    <property type="entry name" value="BSH_RND"/>
    <property type="match status" value="1"/>
</dbReference>
<keyword evidence="3" id="KW-0472">Membrane</keyword>
<proteinExistence type="predicted"/>
<evidence type="ECO:0000256" key="1">
    <source>
        <dbReference type="SAM" id="Coils"/>
    </source>
</evidence>
<protein>
    <submittedName>
        <fullName evidence="6">HlyD family secretion protein</fullName>
    </submittedName>
</protein>
<feature type="compositionally biased region" description="Acidic residues" evidence="2">
    <location>
        <begin position="68"/>
        <end position="78"/>
    </location>
</feature>
<dbReference type="PANTHER" id="PTHR30386">
    <property type="entry name" value="MEMBRANE FUSION SUBUNIT OF EMRAB-TOLC MULTIDRUG EFFLUX PUMP"/>
    <property type="match status" value="1"/>
</dbReference>
<feature type="compositionally biased region" description="Basic and acidic residues" evidence="2">
    <location>
        <begin position="31"/>
        <end position="42"/>
    </location>
</feature>
<feature type="coiled-coil region" evidence="1">
    <location>
        <begin position="235"/>
        <end position="290"/>
    </location>
</feature>
<organism evidence="6 7">
    <name type="scientific">Sphingomonas aracearum</name>
    <dbReference type="NCBI Taxonomy" id="2283317"/>
    <lineage>
        <taxon>Bacteria</taxon>
        <taxon>Pseudomonadati</taxon>
        <taxon>Pseudomonadota</taxon>
        <taxon>Alphaproteobacteria</taxon>
        <taxon>Sphingomonadales</taxon>
        <taxon>Sphingomonadaceae</taxon>
        <taxon>Sphingomonas</taxon>
    </lineage>
</organism>
<dbReference type="InterPro" id="IPR058625">
    <property type="entry name" value="MdtA-like_BSH"/>
</dbReference>
<feature type="domain" description="p-hydroxybenzoic acid efflux pump subunit AaeA-like beta-barrel" evidence="5">
    <location>
        <begin position="329"/>
        <end position="417"/>
    </location>
</feature>
<dbReference type="Proteomes" id="UP000253918">
    <property type="component" value="Unassembled WGS sequence"/>
</dbReference>
<dbReference type="EMBL" id="QQNB01000003">
    <property type="protein sequence ID" value="RDE04914.1"/>
    <property type="molecule type" value="Genomic_DNA"/>
</dbReference>
<dbReference type="Gene3D" id="2.40.30.170">
    <property type="match status" value="1"/>
</dbReference>
<reference evidence="6 7" key="1">
    <citation type="submission" date="2018-07" db="EMBL/GenBank/DDBJ databases">
        <title>a novel species of Sphingomonas isolated from the rhizosphere soil of Araceae plant.</title>
        <authorList>
            <person name="Zhiyong W."/>
            <person name="Qinglan Z."/>
            <person name="Zhiwei F."/>
            <person name="Ding X."/>
            <person name="Gejiao W."/>
            <person name="Shixue Z."/>
        </authorList>
    </citation>
    <scope>NUCLEOTIDE SEQUENCE [LARGE SCALE GENOMIC DNA]</scope>
    <source>
        <strain evidence="6 7">WZY 27</strain>
    </source>
</reference>
<dbReference type="OrthoDB" id="9811754at2"/>
<dbReference type="InterPro" id="IPR058634">
    <property type="entry name" value="AaeA-lik-b-barrel"/>
</dbReference>
<gene>
    <name evidence="6" type="ORF">DVW87_15220</name>
</gene>
<dbReference type="PANTHER" id="PTHR30386:SF24">
    <property type="entry name" value="MULTIDRUG RESISTANCE EFFLUX PUMP"/>
    <property type="match status" value="1"/>
</dbReference>
<feature type="transmembrane region" description="Helical" evidence="3">
    <location>
        <begin position="89"/>
        <end position="110"/>
    </location>
</feature>
<dbReference type="SUPFAM" id="SSF111369">
    <property type="entry name" value="HlyD-like secretion proteins"/>
    <property type="match status" value="2"/>
</dbReference>
<feature type="coiled-coil region" evidence="1">
    <location>
        <begin position="167"/>
        <end position="201"/>
    </location>
</feature>
<dbReference type="Gene3D" id="2.40.50.100">
    <property type="match status" value="1"/>
</dbReference>
<keyword evidence="1" id="KW-0175">Coiled coil</keyword>
<evidence type="ECO:0000259" key="5">
    <source>
        <dbReference type="Pfam" id="PF25963"/>
    </source>
</evidence>
<evidence type="ECO:0000313" key="7">
    <source>
        <dbReference type="Proteomes" id="UP000253918"/>
    </source>
</evidence>
<feature type="compositionally biased region" description="Acidic residues" evidence="2">
    <location>
        <begin position="43"/>
        <end position="52"/>
    </location>
</feature>
<keyword evidence="7" id="KW-1185">Reference proteome</keyword>
<dbReference type="AlphaFoldDB" id="A0A369VRA7"/>
<keyword evidence="3" id="KW-1133">Transmembrane helix</keyword>